<dbReference type="Proteomes" id="UP001320544">
    <property type="component" value="Chromosome"/>
</dbReference>
<evidence type="ECO:0000313" key="5">
    <source>
        <dbReference type="Proteomes" id="UP001320544"/>
    </source>
</evidence>
<feature type="domain" description="Peptidase C39-like" evidence="3">
    <location>
        <begin position="216"/>
        <end position="350"/>
    </location>
</feature>
<dbReference type="InterPro" id="IPR039564">
    <property type="entry name" value="Peptidase_C39-like"/>
</dbReference>
<accession>A0ABM7WJB9</accession>
<keyword evidence="2" id="KW-0812">Transmembrane</keyword>
<keyword evidence="2" id="KW-0472">Membrane</keyword>
<evidence type="ECO:0000256" key="1">
    <source>
        <dbReference type="SAM" id="MobiDB-lite"/>
    </source>
</evidence>
<reference evidence="4 5" key="1">
    <citation type="submission" date="2022-01" db="EMBL/GenBank/DDBJ databases">
        <title>Novel bile acid biosynthetic pathways are enriched in the microbiome of centenarians.</title>
        <authorList>
            <person name="Sato Y."/>
            <person name="Atarashi K."/>
            <person name="Plichta R.D."/>
            <person name="Arai Y."/>
            <person name="Sasajima S."/>
            <person name="Kearney M.S."/>
            <person name="Suda W."/>
            <person name="Takeshita K."/>
            <person name="Sasaki T."/>
            <person name="Okamoto S."/>
            <person name="Skelly N.A."/>
            <person name="Okamura Y."/>
            <person name="Vlamakis H."/>
            <person name="Li Y."/>
            <person name="Tanoue T."/>
            <person name="Takei H."/>
            <person name="Nittono H."/>
            <person name="Narushima S."/>
            <person name="Irie J."/>
            <person name="Itoh H."/>
            <person name="Moriya K."/>
            <person name="Sugiura Y."/>
            <person name="Suematsu M."/>
            <person name="Moritoki N."/>
            <person name="Shibata S."/>
            <person name="Littman R.D."/>
            <person name="Fischbach A.M."/>
            <person name="Uwamino Y."/>
            <person name="Inoue T."/>
            <person name="Honda A."/>
            <person name="Hattori M."/>
            <person name="Murai T."/>
            <person name="Xavier J.R."/>
            <person name="Hirose N."/>
            <person name="Honda K."/>
        </authorList>
    </citation>
    <scope>NUCLEOTIDE SEQUENCE [LARGE SCALE GENOMIC DNA]</scope>
    <source>
        <strain evidence="4 5">CE91-St30</strain>
    </source>
</reference>
<keyword evidence="2" id="KW-1133">Transmembrane helix</keyword>
<organism evidence="4 5">
    <name type="scientific">Raoultibacter timonensis</name>
    <dbReference type="NCBI Taxonomy" id="1907662"/>
    <lineage>
        <taxon>Bacteria</taxon>
        <taxon>Bacillati</taxon>
        <taxon>Actinomycetota</taxon>
        <taxon>Coriobacteriia</taxon>
        <taxon>Eggerthellales</taxon>
        <taxon>Eggerthellaceae</taxon>
        <taxon>Raoultibacter</taxon>
    </lineage>
</organism>
<name>A0ABM7WJB9_9ACTN</name>
<feature type="compositionally biased region" description="Basic and acidic residues" evidence="1">
    <location>
        <begin position="10"/>
        <end position="60"/>
    </location>
</feature>
<keyword evidence="5" id="KW-1185">Reference proteome</keyword>
<gene>
    <name evidence="4" type="ORF">CE91St30_17530</name>
</gene>
<evidence type="ECO:0000256" key="2">
    <source>
        <dbReference type="SAM" id="Phobius"/>
    </source>
</evidence>
<dbReference type="Gene3D" id="3.90.70.10">
    <property type="entry name" value="Cysteine proteinases"/>
    <property type="match status" value="1"/>
</dbReference>
<dbReference type="EMBL" id="AP025564">
    <property type="protein sequence ID" value="BDE96420.1"/>
    <property type="molecule type" value="Genomic_DNA"/>
</dbReference>
<sequence>MANRVPNDAEEARRRARERLAARQERRAVEEGKRPAKGSRRERSESRGMRRAEQSEKDEPQGGSGVAGALGGAVRGFVGAVGLRRIAIVLGAILVSALLVFGIASLAHSCSAEQTPEPDESVQDEGQGGEPEPVSIPEGLDAELTGRLETAAAGNSDIAWIANHANDYAVDGDVVQYKLLKLAVDEPEAVAFVRGFPEFYPADGGDPYEDEIADSSVPRLYQWDPRWGYTVYSSTTFALTGCCPTSLSMVYMGLTGKTDITPYDMGLRAQNGGYMTQYEGTDGAFLVNEAASLGLSCTEIGVSSDALRETLEGGNVVICNVGPGDFTEGGHYFVITGIADDGAVSVNDPYSAERSSKTWDIDQVIGQTKALYSYALA</sequence>
<feature type="region of interest" description="Disordered" evidence="1">
    <location>
        <begin position="1"/>
        <end position="65"/>
    </location>
</feature>
<evidence type="ECO:0000259" key="3">
    <source>
        <dbReference type="Pfam" id="PF13529"/>
    </source>
</evidence>
<evidence type="ECO:0000313" key="4">
    <source>
        <dbReference type="EMBL" id="BDE96420.1"/>
    </source>
</evidence>
<dbReference type="RefSeq" id="WP_244385734.1">
    <property type="nucleotide sequence ID" value="NZ_AP025564.1"/>
</dbReference>
<dbReference type="Pfam" id="PF13529">
    <property type="entry name" value="Peptidase_C39_2"/>
    <property type="match status" value="1"/>
</dbReference>
<feature type="region of interest" description="Disordered" evidence="1">
    <location>
        <begin position="112"/>
        <end position="138"/>
    </location>
</feature>
<protein>
    <recommendedName>
        <fullName evidence="3">Peptidase C39-like domain-containing protein</fullName>
    </recommendedName>
</protein>
<proteinExistence type="predicted"/>
<feature type="transmembrane region" description="Helical" evidence="2">
    <location>
        <begin position="86"/>
        <end position="107"/>
    </location>
</feature>